<feature type="compositionally biased region" description="Basic and acidic residues" evidence="3">
    <location>
        <begin position="66"/>
        <end position="77"/>
    </location>
</feature>
<dbReference type="GO" id="GO:0035145">
    <property type="term" value="C:exon-exon junction complex"/>
    <property type="evidence" value="ECO:0007669"/>
    <property type="project" value="TreeGrafter"/>
</dbReference>
<feature type="region of interest" description="Disordered" evidence="3">
    <location>
        <begin position="65"/>
        <end position="121"/>
    </location>
</feature>
<dbReference type="SMART" id="SM01273">
    <property type="entry name" value="Mago-bind"/>
    <property type="match status" value="1"/>
</dbReference>
<name>A0A6B2EI62_9DIPT</name>
<accession>A0A6B2EI62</accession>
<evidence type="ECO:0000256" key="3">
    <source>
        <dbReference type="SAM" id="MobiDB-lite"/>
    </source>
</evidence>
<dbReference type="GO" id="GO:1903259">
    <property type="term" value="P:exon-exon junction complex disassembly"/>
    <property type="evidence" value="ECO:0007669"/>
    <property type="project" value="InterPro"/>
</dbReference>
<dbReference type="GO" id="GO:0003723">
    <property type="term" value="F:RNA binding"/>
    <property type="evidence" value="ECO:0007669"/>
    <property type="project" value="TreeGrafter"/>
</dbReference>
<protein>
    <recommendedName>
        <fullName evidence="2">Partner of Y14 and mago</fullName>
    </recommendedName>
</protein>
<sequence>MTTYSEDSDGKFIPASQRPDGTWRKARRVKDGYVPQEEVPLYESKGKIFAKKPLLPVGMCPVVAQKAKEQREKEQKRQQNIPGLLVLNKNAGAKAKAQKPTNPGAKKPPEKKSSPPATHATLEDVTKQLTDVQLDQDPAKKLKKLRRKIREIDVIEAKLKSGELKNPEKDQLDKVARKMDITREIAMLESQASTTQ</sequence>
<evidence type="ECO:0000313" key="5">
    <source>
        <dbReference type="EMBL" id="NBJ62994.1"/>
    </source>
</evidence>
<dbReference type="PANTHER" id="PTHR22959:SF0">
    <property type="entry name" value="PARTNER OF Y14 AND MAGO"/>
    <property type="match status" value="1"/>
</dbReference>
<dbReference type="AlphaFoldDB" id="A0A6B2EI62"/>
<evidence type="ECO:0000256" key="2">
    <source>
        <dbReference type="ARBA" id="ARBA00018898"/>
    </source>
</evidence>
<dbReference type="GO" id="GO:0005737">
    <property type="term" value="C:cytoplasm"/>
    <property type="evidence" value="ECO:0007669"/>
    <property type="project" value="TreeGrafter"/>
</dbReference>
<dbReference type="InterPro" id="IPR039333">
    <property type="entry name" value="PYM1"/>
</dbReference>
<dbReference type="EMBL" id="GIFK01005291">
    <property type="protein sequence ID" value="NBJ62994.1"/>
    <property type="molecule type" value="Transcribed_RNA"/>
</dbReference>
<organism evidence="5">
    <name type="scientific">Phlebotomus kandelakii</name>
    <dbReference type="NCBI Taxonomy" id="1109342"/>
    <lineage>
        <taxon>Eukaryota</taxon>
        <taxon>Metazoa</taxon>
        <taxon>Ecdysozoa</taxon>
        <taxon>Arthropoda</taxon>
        <taxon>Hexapoda</taxon>
        <taxon>Insecta</taxon>
        <taxon>Pterygota</taxon>
        <taxon>Neoptera</taxon>
        <taxon>Endopterygota</taxon>
        <taxon>Diptera</taxon>
        <taxon>Nematocera</taxon>
        <taxon>Psychodoidea</taxon>
        <taxon>Psychodidae</taxon>
        <taxon>Phlebotomus</taxon>
        <taxon>Larroussius</taxon>
    </lineage>
</organism>
<dbReference type="InterPro" id="IPR036348">
    <property type="entry name" value="WIBG_N_sf"/>
</dbReference>
<evidence type="ECO:0000259" key="4">
    <source>
        <dbReference type="SMART" id="SM01273"/>
    </source>
</evidence>
<proteinExistence type="inferred from homology"/>
<comment type="similarity">
    <text evidence="1">Belongs to the pym family.</text>
</comment>
<dbReference type="Pfam" id="PF09282">
    <property type="entry name" value="Mago-bind"/>
    <property type="match status" value="1"/>
</dbReference>
<feature type="region of interest" description="Disordered" evidence="3">
    <location>
        <begin position="1"/>
        <end position="23"/>
    </location>
</feature>
<reference evidence="5" key="1">
    <citation type="submission" date="2019-10" db="EMBL/GenBank/DDBJ databases">
        <title>Short sand fly seasons in Tbilisi, Georgia, hinder development of host immunity to saliva of the visceral leishmaniasis vector Phlebotomus kandelakii.</title>
        <authorList>
            <person name="Oliveira F."/>
            <person name="Giorgobiani E."/>
            <person name="Guimaraes-Costa A.B."/>
            <person name="Abdeladhim M."/>
            <person name="Oristian J."/>
            <person name="Tskhvaradze L."/>
            <person name="Tsertsvadze N."/>
            <person name="Zakalashvili M."/>
            <person name="Valenzuela J.G."/>
            <person name="Kamhawi S."/>
        </authorList>
    </citation>
    <scope>NUCLEOTIDE SEQUENCE</scope>
    <source>
        <strain evidence="5">Wild-capture in Tbilisi</strain>
        <tissue evidence="5">Salivary glands</tissue>
    </source>
</reference>
<feature type="domain" description="WIBG Mago-binding" evidence="4">
    <location>
        <begin position="9"/>
        <end position="35"/>
    </location>
</feature>
<dbReference type="PANTHER" id="PTHR22959">
    <property type="entry name" value="PYM PROTEIN"/>
    <property type="match status" value="1"/>
</dbReference>
<feature type="compositionally biased region" description="Low complexity" evidence="3">
    <location>
        <begin position="88"/>
        <end position="99"/>
    </location>
</feature>
<evidence type="ECO:0000256" key="1">
    <source>
        <dbReference type="ARBA" id="ARBA00009394"/>
    </source>
</evidence>
<dbReference type="InterPro" id="IPR015362">
    <property type="entry name" value="WIBG_mago-bd"/>
</dbReference>
<dbReference type="SUPFAM" id="SSF101931">
    <property type="entry name" value="Pym (Within the bgcn gene intron protein, WIBG), N-terminal domain"/>
    <property type="match status" value="1"/>
</dbReference>